<dbReference type="Proteomes" id="UP000243688">
    <property type="component" value="Unassembled WGS sequence"/>
</dbReference>
<evidence type="ECO:0000313" key="2">
    <source>
        <dbReference type="Proteomes" id="UP000243688"/>
    </source>
</evidence>
<protein>
    <submittedName>
        <fullName evidence="1">Uncharacterized protein</fullName>
    </submittedName>
</protein>
<dbReference type="EMBL" id="MOXJ01000001">
    <property type="protein sequence ID" value="PDO11597.1"/>
    <property type="molecule type" value="Genomic_DNA"/>
</dbReference>
<organism evidence="1 2">
    <name type="scientific">Candidatus Reconcilbacillus cellulovorans</name>
    <dbReference type="NCBI Taxonomy" id="1906605"/>
    <lineage>
        <taxon>Bacteria</taxon>
        <taxon>Bacillati</taxon>
        <taxon>Bacillota</taxon>
        <taxon>Bacilli</taxon>
        <taxon>Bacillales</taxon>
        <taxon>Paenibacillaceae</taxon>
        <taxon>Candidatus Reconcilbacillus</taxon>
    </lineage>
</organism>
<accession>A0A2A6E4A7</accession>
<dbReference type="AlphaFoldDB" id="A0A2A6E4A7"/>
<evidence type="ECO:0000313" key="1">
    <source>
        <dbReference type="EMBL" id="PDO11597.1"/>
    </source>
</evidence>
<gene>
    <name evidence="1" type="ORF">BLM47_00225</name>
</gene>
<sequence>MNGELTTTQIAIDSQYATGIEAMVKTLVRWHQNGASQEKLRRHAETWLRPYPEEVRRRVWLALFEPWRLRILESENCPNCGSQAYLTTLYGRPMRCMEGRYGGMWEVHCAECTWRGYARAELAQELPRRAMFARR</sequence>
<reference evidence="1 2" key="1">
    <citation type="submission" date="2016-12" db="EMBL/GenBank/DDBJ databases">
        <title>Candidatus Reconcilibacillus cellulovorans genome.</title>
        <authorList>
            <person name="Kolinko S."/>
            <person name="Wu Y.-W."/>
            <person name="Tachea F."/>
            <person name="Denzel E."/>
            <person name="Hiras J."/>
            <person name="Baecker N."/>
            <person name="Chan L.J."/>
            <person name="Eichorst S.A."/>
            <person name="Frey D."/>
            <person name="Adams P.D."/>
            <person name="Pray T."/>
            <person name="Tanjore D."/>
            <person name="Petzold C.J."/>
            <person name="Gladden J.M."/>
            <person name="Simmons B.A."/>
            <person name="Singer S.W."/>
        </authorList>
    </citation>
    <scope>NUCLEOTIDE SEQUENCE [LARGE SCALE GENOMIC DNA]</scope>
    <source>
        <strain evidence="1">JTherm</strain>
    </source>
</reference>
<comment type="caution">
    <text evidence="1">The sequence shown here is derived from an EMBL/GenBank/DDBJ whole genome shotgun (WGS) entry which is preliminary data.</text>
</comment>
<proteinExistence type="predicted"/>
<name>A0A2A6E4A7_9BACL</name>